<keyword evidence="2 3" id="KW-0040">ANK repeat</keyword>
<dbReference type="Pfam" id="PF00023">
    <property type="entry name" value="Ank"/>
    <property type="match status" value="1"/>
</dbReference>
<dbReference type="InterPro" id="IPR036770">
    <property type="entry name" value="Ankyrin_rpt-contain_sf"/>
</dbReference>
<dbReference type="SMART" id="SM00248">
    <property type="entry name" value="ANK"/>
    <property type="match status" value="9"/>
</dbReference>
<dbReference type="AlphaFoldDB" id="A0A0U1M304"/>
<gene>
    <name evidence="4" type="ORF">PISL3812_07023</name>
</gene>
<dbReference type="OMA" id="CEANQET"/>
<proteinExistence type="predicted"/>
<dbReference type="SUPFAM" id="SSF48403">
    <property type="entry name" value="Ankyrin repeat"/>
    <property type="match status" value="1"/>
</dbReference>
<evidence type="ECO:0000256" key="2">
    <source>
        <dbReference type="ARBA" id="ARBA00023043"/>
    </source>
</evidence>
<evidence type="ECO:0000313" key="4">
    <source>
        <dbReference type="EMBL" id="CRG89983.1"/>
    </source>
</evidence>
<feature type="repeat" description="ANK" evidence="3">
    <location>
        <begin position="394"/>
        <end position="426"/>
    </location>
</feature>
<keyword evidence="5" id="KW-1185">Reference proteome</keyword>
<dbReference type="PANTHER" id="PTHR24166">
    <property type="entry name" value="ROLLING PEBBLES, ISOFORM B"/>
    <property type="match status" value="1"/>
</dbReference>
<feature type="repeat" description="ANK" evidence="3">
    <location>
        <begin position="130"/>
        <end position="162"/>
    </location>
</feature>
<dbReference type="PROSITE" id="PS50297">
    <property type="entry name" value="ANK_REP_REGION"/>
    <property type="match status" value="4"/>
</dbReference>
<name>A0A0U1M304_TALIS</name>
<evidence type="ECO:0000256" key="1">
    <source>
        <dbReference type="ARBA" id="ARBA00022737"/>
    </source>
</evidence>
<protein>
    <submittedName>
        <fullName evidence="4">Uncharacterized protein</fullName>
    </submittedName>
</protein>
<dbReference type="InterPro" id="IPR050889">
    <property type="entry name" value="Dendritic_Spine_Reg/Scaffold"/>
</dbReference>
<dbReference type="STRING" id="28573.A0A0U1M304"/>
<dbReference type="Proteomes" id="UP000054383">
    <property type="component" value="Unassembled WGS sequence"/>
</dbReference>
<dbReference type="InterPro" id="IPR002110">
    <property type="entry name" value="Ankyrin_rpt"/>
</dbReference>
<dbReference type="OrthoDB" id="4221854at2759"/>
<feature type="repeat" description="ANK" evidence="3">
    <location>
        <begin position="207"/>
        <end position="239"/>
    </location>
</feature>
<keyword evidence="1" id="KW-0677">Repeat</keyword>
<dbReference type="PANTHER" id="PTHR24166:SF48">
    <property type="entry name" value="PROTEIN VAPYRIN"/>
    <property type="match status" value="1"/>
</dbReference>
<dbReference type="EMBL" id="CVMT01000007">
    <property type="protein sequence ID" value="CRG89983.1"/>
    <property type="molecule type" value="Genomic_DNA"/>
</dbReference>
<evidence type="ECO:0000313" key="5">
    <source>
        <dbReference type="Proteomes" id="UP000054383"/>
    </source>
</evidence>
<dbReference type="Pfam" id="PF12796">
    <property type="entry name" value="Ank_2"/>
    <property type="match status" value="3"/>
</dbReference>
<reference evidence="4 5" key="1">
    <citation type="submission" date="2015-04" db="EMBL/GenBank/DDBJ databases">
        <authorList>
            <person name="Syromyatnikov M.Y."/>
            <person name="Popov V.N."/>
        </authorList>
    </citation>
    <scope>NUCLEOTIDE SEQUENCE [LARGE SCALE GENOMIC DNA]</scope>
    <source>
        <strain evidence="4">WF-38-12</strain>
    </source>
</reference>
<evidence type="ECO:0000256" key="3">
    <source>
        <dbReference type="PROSITE-ProRule" id="PRU00023"/>
    </source>
</evidence>
<dbReference type="PROSITE" id="PS50088">
    <property type="entry name" value="ANK_REPEAT"/>
    <property type="match status" value="4"/>
</dbReference>
<accession>A0A0U1M304</accession>
<sequence length="454" mass="50234">MALCLLPTELILYLGKFLSNSSLNALMRTQKWFAQLLTPQLYGYQISFREPQEDFAELDPYDLPLLWFHCVGRWHSDIILSYFRTSLLRTFTYTDKFGHTLLHIVAGTANTELAQILVRKGLNINAKTLNGRTPLFEAVRSKQREMMDYLLDTGADVMATETNGHTLLEETALFGSGSMVQRLVDALQQKQKLEDQYVNHEAVSQSSRDKALHRAIYNGDSVSVRILLDYGANPSSADGYGTTALASSAIHRRENVIYMLLDRGADPLPYDTLGRSAITCAADSRCSWDVVQTLFQAVLNAGGDITAEPWPGNEYIPLHCFAKRGYLPAVKFLLSHKANALARTQSGVTALQLALFCYSEDPSSYEEVCRLLIEAINAANDEYDHTLPPLEPLTGGTSLHLAVRTGSETLVHTLLYSGVDVSAVDGEGRSALDVARLEGHDVIVKLLSEKVSLN</sequence>
<organism evidence="4 5">
    <name type="scientific">Talaromyces islandicus</name>
    <name type="common">Penicillium islandicum</name>
    <dbReference type="NCBI Taxonomy" id="28573"/>
    <lineage>
        <taxon>Eukaryota</taxon>
        <taxon>Fungi</taxon>
        <taxon>Dikarya</taxon>
        <taxon>Ascomycota</taxon>
        <taxon>Pezizomycotina</taxon>
        <taxon>Eurotiomycetes</taxon>
        <taxon>Eurotiomycetidae</taxon>
        <taxon>Eurotiales</taxon>
        <taxon>Trichocomaceae</taxon>
        <taxon>Talaromyces</taxon>
        <taxon>Talaromyces sect. Islandici</taxon>
    </lineage>
</organism>
<feature type="repeat" description="ANK" evidence="3">
    <location>
        <begin position="97"/>
        <end position="129"/>
    </location>
</feature>
<dbReference type="Gene3D" id="1.25.40.20">
    <property type="entry name" value="Ankyrin repeat-containing domain"/>
    <property type="match status" value="1"/>
</dbReference>